<protein>
    <submittedName>
        <fullName evidence="1">Uncharacterized protein</fullName>
    </submittedName>
</protein>
<gene>
    <name evidence="1" type="ORF">J41TS12_50400</name>
</gene>
<dbReference type="RefSeq" id="WP_212944337.1">
    <property type="nucleotide sequence ID" value="NZ_BORR01000037.1"/>
</dbReference>
<accession>A0A920CK62</accession>
<evidence type="ECO:0000313" key="2">
    <source>
        <dbReference type="Proteomes" id="UP000681162"/>
    </source>
</evidence>
<dbReference type="AlphaFoldDB" id="A0A920CK62"/>
<proteinExistence type="predicted"/>
<sequence>MIRIVTFKNWRYFGSLNTENSENSDALVLRRVENEPSVKLAFPFHEDTPNFDLSIPEALDLRNALDDVIGPIKMLQSPKLETTSLKLFPETFISNEDQSRLSGLLDRYPTDSEADRTARKALMEAMGALGLATGGREY</sequence>
<evidence type="ECO:0000313" key="1">
    <source>
        <dbReference type="EMBL" id="GIO40179.1"/>
    </source>
</evidence>
<organism evidence="1 2">
    <name type="scientific">Paenibacillus antibioticophila</name>
    <dbReference type="NCBI Taxonomy" id="1274374"/>
    <lineage>
        <taxon>Bacteria</taxon>
        <taxon>Bacillati</taxon>
        <taxon>Bacillota</taxon>
        <taxon>Bacilli</taxon>
        <taxon>Bacillales</taxon>
        <taxon>Paenibacillaceae</taxon>
        <taxon>Paenibacillus</taxon>
    </lineage>
</organism>
<reference evidence="1 2" key="1">
    <citation type="submission" date="2021-03" db="EMBL/GenBank/DDBJ databases">
        <title>Antimicrobial resistance genes in bacteria isolated from Japanese honey, and their potential for conferring macrolide and lincosamide resistance in the American foulbrood pathogen Paenibacillus larvae.</title>
        <authorList>
            <person name="Okamoto M."/>
            <person name="Kumagai M."/>
            <person name="Kanamori H."/>
            <person name="Takamatsu D."/>
        </authorList>
    </citation>
    <scope>NUCLEOTIDE SEQUENCE [LARGE SCALE GENOMIC DNA]</scope>
    <source>
        <strain evidence="1 2">J41TS12</strain>
    </source>
</reference>
<name>A0A920CK62_9BACL</name>
<keyword evidence="2" id="KW-1185">Reference proteome</keyword>
<comment type="caution">
    <text evidence="1">The sequence shown here is derived from an EMBL/GenBank/DDBJ whole genome shotgun (WGS) entry which is preliminary data.</text>
</comment>
<dbReference type="Proteomes" id="UP000681162">
    <property type="component" value="Unassembled WGS sequence"/>
</dbReference>
<dbReference type="EMBL" id="BORR01000037">
    <property type="protein sequence ID" value="GIO40179.1"/>
    <property type="molecule type" value="Genomic_DNA"/>
</dbReference>